<evidence type="ECO:0000313" key="2">
    <source>
        <dbReference type="Proteomes" id="UP001064048"/>
    </source>
</evidence>
<comment type="caution">
    <text evidence="1">The sequence shown here is derived from an EMBL/GenBank/DDBJ whole genome shotgun (WGS) entry which is preliminary data.</text>
</comment>
<reference evidence="1 2" key="1">
    <citation type="journal article" date="2022" name="Genome Biol. Evol.">
        <title>The Spruce Budworm Genome: Reconstructing the Evolutionary History of Antifreeze Proteins.</title>
        <authorList>
            <person name="Beliveau C."/>
            <person name="Gagne P."/>
            <person name="Picq S."/>
            <person name="Vernygora O."/>
            <person name="Keeling C.I."/>
            <person name="Pinkney K."/>
            <person name="Doucet D."/>
            <person name="Wen F."/>
            <person name="Johnston J.S."/>
            <person name="Maaroufi H."/>
            <person name="Boyle B."/>
            <person name="Laroche J."/>
            <person name="Dewar K."/>
            <person name="Juretic N."/>
            <person name="Blackburn G."/>
            <person name="Nisole A."/>
            <person name="Brunet B."/>
            <person name="Brandao M."/>
            <person name="Lumley L."/>
            <person name="Duan J."/>
            <person name="Quan G."/>
            <person name="Lucarotti C.J."/>
            <person name="Roe A.D."/>
            <person name="Sperling F.A.H."/>
            <person name="Levesque R.C."/>
            <person name="Cusson M."/>
        </authorList>
    </citation>
    <scope>NUCLEOTIDE SEQUENCE [LARGE SCALE GENOMIC DNA]</scope>
    <source>
        <strain evidence="1">Glfc:IPQL:Cfum</strain>
    </source>
</reference>
<protein>
    <submittedName>
        <fullName evidence="1">Uncharacterized protein</fullName>
    </submittedName>
</protein>
<keyword evidence="2" id="KW-1185">Reference proteome</keyword>
<evidence type="ECO:0000313" key="1">
    <source>
        <dbReference type="EMBL" id="KAI8433659.1"/>
    </source>
</evidence>
<sequence>MLLASRHQVVYVGCTRYVDVKSMLQEKCGLTELILDNLISEGNTKQVTVGLADEGDAAILVRKINGVYLNGLQLYVEDKRKKKDSDQPYRSSASLVQDAKYQESMALQKPMGNMSSNMNPMMMNYNMAGMYMPMQMMPIDQNMSYMGYSGFMAMPSAEPRPPAPGNERGFGDYQGEYGGHGGRQHEPARDVPRSYEMSRDVPRPFEMSRDVPRPFEMSRDVPRQFEMPRDVTRPHVPARDTQRPRDRKRRASPERPTEVFNRPSQWNDSGDLPARREPTPPRHPWPAHEPPAERPRNFDEFQPQQEYRHTDPEWQPRDSRWDQDRRPPRAQPDPEPEPRWQPEAEPHWEPEPERPWKPESERMWNEPTRAMENDNQQFDNWKGDYPSGTEDNYPRPGRFEPNDRHFDEGYAPAQHEPEFRDHPRRHRDRRPRHGDDWNAGNDHRDQNIRNNPNRDEQAWNSHEEPHRPSRPSRPVTRDPKPSNFNRKERHEDQRPNPPKRPFPVPQRGPADWKKIANDYPPSKKQIANDYLPSKKQIANDYPPSKKPKVNYEKRPVEPKRNYQAPKPLEVHPKPTLKPKERQPLTQSSISDYKPNSMTRIINKDQTSRGQATAFLYKSILSKITQTKLKKIHPDIVKELRACIRSRIDVMLGEELTDRDEYIVQRYRNKFPVKGDRELYQYMEEKVLKAQKEMETAKGENKVVVKTEKSDKVELKTEDGNKNSKEPEVDKQKAAKEKPKLDRRDMTDKQIISEAKQQRKVEFSKADHYKMDPITDKIAEEELSKISEIFVSECADHTDEIDKAICERITKYSLDEFVQTARLHLAKRILNIRTGLAVRIYAAGKLPRRVFVQEYLKPYRIERLVLKKNKQGTMYVANIGNFEQYDHLCNLQNDVIDGTPVSIRSMYLVGPPPKLSKNMIKARRQQLINSQIAPKDGFLVPADSDELKNNETEKKKEESASSVQAETEDTTLDMNAESMKDFKADDFDEAEFATGDLADDNFAEDPNFDNFAEDPHVDDNFAEDPKVNDDPEGLNIADIKQEDPEGLNIADIKEEDLEDF</sequence>
<proteinExistence type="predicted"/>
<dbReference type="Proteomes" id="UP001064048">
    <property type="component" value="Chromosome 29"/>
</dbReference>
<organism evidence="1 2">
    <name type="scientific">Choristoneura fumiferana</name>
    <name type="common">Spruce budworm moth</name>
    <name type="synonym">Archips fumiferana</name>
    <dbReference type="NCBI Taxonomy" id="7141"/>
    <lineage>
        <taxon>Eukaryota</taxon>
        <taxon>Metazoa</taxon>
        <taxon>Ecdysozoa</taxon>
        <taxon>Arthropoda</taxon>
        <taxon>Hexapoda</taxon>
        <taxon>Insecta</taxon>
        <taxon>Pterygota</taxon>
        <taxon>Neoptera</taxon>
        <taxon>Endopterygota</taxon>
        <taxon>Lepidoptera</taxon>
        <taxon>Glossata</taxon>
        <taxon>Ditrysia</taxon>
        <taxon>Tortricoidea</taxon>
        <taxon>Tortricidae</taxon>
        <taxon>Tortricinae</taxon>
        <taxon>Choristoneura</taxon>
    </lineage>
</organism>
<name>A0ACC0KBD0_CHOFU</name>
<gene>
    <name evidence="1" type="ORF">MSG28_015657</name>
</gene>
<accession>A0ACC0KBD0</accession>
<dbReference type="EMBL" id="CM046129">
    <property type="protein sequence ID" value="KAI8433659.1"/>
    <property type="molecule type" value="Genomic_DNA"/>
</dbReference>